<evidence type="ECO:0000313" key="5">
    <source>
        <dbReference type="EMBL" id="MDC0742362.1"/>
    </source>
</evidence>
<dbReference type="Pfam" id="PF03065">
    <property type="entry name" value="Glyco_hydro_57"/>
    <property type="match status" value="1"/>
</dbReference>
<dbReference type="PANTHER" id="PTHR36306">
    <property type="entry name" value="ALPHA-AMYLASE-RELATED-RELATED"/>
    <property type="match status" value="1"/>
</dbReference>
<sequence>MKRAALSIVQHGHQYLITDGYESREGLSEVLESFATVLALHLKYRVPLNLHLSGILIEAIAWHAPEFFQWIEALRREGLLELLGSTYAQNVMPLFSDEHNLRQLHEALEGYRRHLGADLRTIKGFWVPERVWSTEKLAPLLRNTALPNGGYAYVLLDDRLAFPLGDGTSSERGRFDAVMPPARGNAPAPPDDRYRLHPYEIEGSGGLSCLPISAELRYAIPPRRDGQWDALRAMTRRVSALGAGALVVYGDDLEKAAAVGPWTKGPHRRDGVEPYEALLAWIRADPSVEPVLLSSFLAEPPPRERRAVEPGTFYELSRSMGAGEDYAAWWCGRAYQPYRELLTEAEALLRQQKDHGPRGGLWDLAWKQLMASSYETAWHDMRPDGTCEPSPWARTLAAHVRSVFVIAAAAEWQTRRDGHAHAERRDIDHDGEEEIILANDWLYAVITPEHGGRLIHLFDLSSKGGRVVVGNSADDWNWQETQNRYMDVPPNHPGAFADVGHEHDHHWIGRMGADEHGAFAELVRSEARGPFGGASKRFFLARDARRLGVSYELPREPERFGIEFALSPDYLALLRAGRSLRPVQSRTARGWRVGSTVVWAHIPDGEPVLWDVPARPSCGHGMRLRVTAYRPTFRLALGVGALPRERP</sequence>
<name>A0ABT5EN75_9BACT</name>
<dbReference type="Gene3D" id="3.20.110.20">
    <property type="match status" value="1"/>
</dbReference>
<dbReference type="Proteomes" id="UP001221411">
    <property type="component" value="Unassembled WGS sequence"/>
</dbReference>
<protein>
    <recommendedName>
        <fullName evidence="4">Glycoside hydrolase family 57 N-terminal domain-containing protein</fullName>
    </recommendedName>
</protein>
<dbReference type="InterPro" id="IPR011013">
    <property type="entry name" value="Gal_mutarotase_sf_dom"/>
</dbReference>
<dbReference type="InterPro" id="IPR004300">
    <property type="entry name" value="Glyco_hydro_57_N"/>
</dbReference>
<dbReference type="SUPFAM" id="SSF74650">
    <property type="entry name" value="Galactose mutarotase-like"/>
    <property type="match status" value="1"/>
</dbReference>
<dbReference type="PANTHER" id="PTHR36306:SF1">
    <property type="entry name" value="ALPHA-AMYLASE-RELATED"/>
    <property type="match status" value="1"/>
</dbReference>
<dbReference type="SUPFAM" id="SSF88713">
    <property type="entry name" value="Glycoside hydrolase/deacetylase"/>
    <property type="match status" value="1"/>
</dbReference>
<dbReference type="InterPro" id="IPR052046">
    <property type="entry name" value="GH57_Enzymes"/>
</dbReference>
<dbReference type="EMBL" id="JAQNDO010000001">
    <property type="protein sequence ID" value="MDC0742362.1"/>
    <property type="molecule type" value="Genomic_DNA"/>
</dbReference>
<keyword evidence="6" id="KW-1185">Reference proteome</keyword>
<evidence type="ECO:0000256" key="1">
    <source>
        <dbReference type="ARBA" id="ARBA00006821"/>
    </source>
</evidence>
<evidence type="ECO:0000313" key="6">
    <source>
        <dbReference type="Proteomes" id="UP001221411"/>
    </source>
</evidence>
<comment type="similarity">
    <text evidence="1">Belongs to the glycosyl hydrolase 57 family.</text>
</comment>
<proteinExistence type="inferred from homology"/>
<evidence type="ECO:0000259" key="4">
    <source>
        <dbReference type="Pfam" id="PF03065"/>
    </source>
</evidence>
<reference evidence="5 6" key="1">
    <citation type="submission" date="2022-11" db="EMBL/GenBank/DDBJ databases">
        <title>Minimal conservation of predation-associated metabolite biosynthetic gene clusters underscores biosynthetic potential of Myxococcota including descriptions for ten novel species: Archangium lansinium sp. nov., Myxococcus landrumus sp. nov., Nannocystis bai.</title>
        <authorList>
            <person name="Ahearne A."/>
            <person name="Stevens C."/>
            <person name="Dowd S."/>
        </authorList>
    </citation>
    <scope>NUCLEOTIDE SEQUENCE [LARGE SCALE GENOMIC DNA]</scope>
    <source>
        <strain evidence="5 6">RJM3</strain>
    </source>
</reference>
<comment type="caution">
    <text evidence="5">The sequence shown here is derived from an EMBL/GenBank/DDBJ whole genome shotgun (WGS) entry which is preliminary data.</text>
</comment>
<feature type="region of interest" description="Disordered" evidence="3">
    <location>
        <begin position="173"/>
        <end position="194"/>
    </location>
</feature>
<keyword evidence="2" id="KW-0119">Carbohydrate metabolism</keyword>
<gene>
    <name evidence="5" type="ORF">POL67_13500</name>
</gene>
<evidence type="ECO:0000256" key="2">
    <source>
        <dbReference type="ARBA" id="ARBA00023277"/>
    </source>
</evidence>
<dbReference type="RefSeq" id="WP_271917710.1">
    <property type="nucleotide sequence ID" value="NZ_JAQNDO010000001.1"/>
</dbReference>
<organism evidence="5 6">
    <name type="scientific">Polyangium mundeleinium</name>
    <dbReference type="NCBI Taxonomy" id="2995306"/>
    <lineage>
        <taxon>Bacteria</taxon>
        <taxon>Pseudomonadati</taxon>
        <taxon>Myxococcota</taxon>
        <taxon>Polyangia</taxon>
        <taxon>Polyangiales</taxon>
        <taxon>Polyangiaceae</taxon>
        <taxon>Polyangium</taxon>
    </lineage>
</organism>
<evidence type="ECO:0000256" key="3">
    <source>
        <dbReference type="SAM" id="MobiDB-lite"/>
    </source>
</evidence>
<dbReference type="InterPro" id="IPR011330">
    <property type="entry name" value="Glyco_hydro/deAcase_b/a-brl"/>
</dbReference>
<accession>A0ABT5EN75</accession>
<feature type="domain" description="Glycoside hydrolase family 57 N-terminal" evidence="4">
    <location>
        <begin position="44"/>
        <end position="255"/>
    </location>
</feature>